<evidence type="ECO:0000259" key="3">
    <source>
        <dbReference type="Pfam" id="PF13205"/>
    </source>
</evidence>
<organism evidence="4 5">
    <name type="scientific">Nonlabens spongiae</name>
    <dbReference type="NCBI Taxonomy" id="331648"/>
    <lineage>
        <taxon>Bacteria</taxon>
        <taxon>Pseudomonadati</taxon>
        <taxon>Bacteroidota</taxon>
        <taxon>Flavobacteriia</taxon>
        <taxon>Flavobacteriales</taxon>
        <taxon>Flavobacteriaceae</taxon>
        <taxon>Nonlabens</taxon>
    </lineage>
</organism>
<sequence length="541" mass="62348">MKNVKKNLAFLSSVALMMLLLVQCAKRGSPSGGPIDELPPIIVSVYPENYSTNFEAKEITIRFNEYIKFKDLRKQLVISPPMEYPPIILPQGGVGKEITIRIQDTLLENTTYVINFGQSVVDNNEGNPYPFLKYVFSTGDYVDSLKLKGQIKNVLEFETDEFVNVLLYELDSTYTDSAVFKEQPRYILNTLDSLTTFTMENLKEGTYQMVALKEENSDYRYDPSREKIGFYPEPITLPSDETYVINLYKQNLDAEIENAKHVSEFRIDVGYKGYLDSLKIEPVDKNLLYESRITKLDATDTLQYWLKPIPQVDTLRLNASLGNFQEEFKVTIKDSLKIDTLSINSKANDYQKKFFKNGSIISATTPIESVNENLFEVIDKDSTAVPFTLKIDSLRNFVQIDYKEEESQRYQMKVFPGAITDFYGSTNKDTLSLNQVTKANKEFGNIYIQTTNGEEFPVIVQIVTKDLKVVAQEVISTNKEIAFELMNPNTYYIRWIYDTNKNGRYDPGNILNREQPERIQYLRKEINLKPNWDVNEIISLE</sequence>
<keyword evidence="1 2" id="KW-0732">Signal</keyword>
<gene>
    <name evidence="4" type="ORF">BST97_10810</name>
</gene>
<protein>
    <recommendedName>
        <fullName evidence="3">SbsA Ig-like domain-containing protein</fullName>
    </recommendedName>
</protein>
<dbReference type="AlphaFoldDB" id="A0A1W6MLP8"/>
<dbReference type="InterPro" id="IPR032812">
    <property type="entry name" value="SbsA_Ig"/>
</dbReference>
<accession>A0A1W6MLP8</accession>
<proteinExistence type="predicted"/>
<dbReference type="STRING" id="331648.BST97_10810"/>
<dbReference type="Pfam" id="PF13205">
    <property type="entry name" value="Big_5"/>
    <property type="match status" value="1"/>
</dbReference>
<dbReference type="Proteomes" id="UP000193431">
    <property type="component" value="Chromosome"/>
</dbReference>
<keyword evidence="5" id="KW-1185">Reference proteome</keyword>
<feature type="domain" description="SbsA Ig-like" evidence="3">
    <location>
        <begin position="36"/>
        <end position="138"/>
    </location>
</feature>
<evidence type="ECO:0000313" key="5">
    <source>
        <dbReference type="Proteomes" id="UP000193431"/>
    </source>
</evidence>
<dbReference type="EMBL" id="CP019344">
    <property type="protein sequence ID" value="ARN78436.1"/>
    <property type="molecule type" value="Genomic_DNA"/>
</dbReference>
<evidence type="ECO:0000313" key="4">
    <source>
        <dbReference type="EMBL" id="ARN78436.1"/>
    </source>
</evidence>
<evidence type="ECO:0000256" key="1">
    <source>
        <dbReference type="ARBA" id="ARBA00022729"/>
    </source>
</evidence>
<evidence type="ECO:0000256" key="2">
    <source>
        <dbReference type="SAM" id="SignalP"/>
    </source>
</evidence>
<feature type="chain" id="PRO_5013366289" description="SbsA Ig-like domain-containing protein" evidence="2">
    <location>
        <begin position="28"/>
        <end position="541"/>
    </location>
</feature>
<reference evidence="4 5" key="1">
    <citation type="submission" date="2016-11" db="EMBL/GenBank/DDBJ databases">
        <title>Trade-off between light-utilization and light-protection in marine flavobacteria.</title>
        <authorList>
            <person name="Kumagai Y."/>
        </authorList>
    </citation>
    <scope>NUCLEOTIDE SEQUENCE [LARGE SCALE GENOMIC DNA]</scope>
    <source>
        <strain evidence="4 5">JCM 13191</strain>
    </source>
</reference>
<name>A0A1W6MLP8_9FLAO</name>
<feature type="signal peptide" evidence="2">
    <location>
        <begin position="1"/>
        <end position="27"/>
    </location>
</feature>